<feature type="transmembrane region" description="Helical" evidence="1">
    <location>
        <begin position="6"/>
        <end position="24"/>
    </location>
</feature>
<keyword evidence="4" id="KW-0808">Transferase</keyword>
<evidence type="ECO:0000313" key="4">
    <source>
        <dbReference type="EMBL" id="WGW11064.1"/>
    </source>
</evidence>
<keyword evidence="1" id="KW-0812">Transmembrane</keyword>
<dbReference type="InterPro" id="IPR003594">
    <property type="entry name" value="HATPase_dom"/>
</dbReference>
<feature type="domain" description="Histidine kinase/HSP90-like ATPase" evidence="2">
    <location>
        <begin position="283"/>
        <end position="397"/>
    </location>
</feature>
<sequence>MSTREAVLIGAVLLLVVVIIVVLATQRRRLGTPAERAAFATLHTASQLAPHLRAGLTPAGAEKAGKHLRSLLNTPAVALLDTTQMLAWDGSGSHHAAAAMQHAADALRTGRTVIRKVTGDPEHAIGCELVHAVIAPINSDGKVIGALAAYTQVRSAVLAKATEEVANWVSAQLALAELNSSRTRTMEAELKALRAQISPHFIYNCLGAIASFVRTDPDRARELLLEFADFSRYAFRRGGETTTLAEELRNVERYLVLEQARFGDKLVVQLLVAPEVLHISLPYLALQPLVENAVKHGLEGAAHDRDDDKGQGQGKGHVSIVAKDDGDSALISVEDDGTGTDPDVIRRVLAGDDSSSPDSVGLGNVDSRLRQIYGDAAGLVVETNIGAGMKVSFRVPKHAVNMHGGFSDSQ</sequence>
<dbReference type="PANTHER" id="PTHR34220">
    <property type="entry name" value="SENSOR HISTIDINE KINASE YPDA"/>
    <property type="match status" value="1"/>
</dbReference>
<dbReference type="Pfam" id="PF02518">
    <property type="entry name" value="HATPase_c"/>
    <property type="match status" value="1"/>
</dbReference>
<keyword evidence="4" id="KW-0418">Kinase</keyword>
<dbReference type="Gene3D" id="3.30.565.10">
    <property type="entry name" value="Histidine kinase-like ATPase, C-terminal domain"/>
    <property type="match status" value="1"/>
</dbReference>
<evidence type="ECO:0000256" key="1">
    <source>
        <dbReference type="SAM" id="Phobius"/>
    </source>
</evidence>
<dbReference type="EMBL" id="CP090958">
    <property type="protein sequence ID" value="WGW11064.1"/>
    <property type="molecule type" value="Genomic_DNA"/>
</dbReference>
<dbReference type="Pfam" id="PF06580">
    <property type="entry name" value="His_kinase"/>
    <property type="match status" value="1"/>
</dbReference>
<evidence type="ECO:0000259" key="3">
    <source>
        <dbReference type="Pfam" id="PF06580"/>
    </source>
</evidence>
<name>A0ABY8QRW8_9MICO</name>
<protein>
    <submittedName>
        <fullName evidence="4">Histidine kinase</fullName>
    </submittedName>
</protein>
<organism evidence="4 5">
    <name type="scientific">Saxibacter everestensis</name>
    <dbReference type="NCBI Taxonomy" id="2909229"/>
    <lineage>
        <taxon>Bacteria</taxon>
        <taxon>Bacillati</taxon>
        <taxon>Actinomycetota</taxon>
        <taxon>Actinomycetes</taxon>
        <taxon>Micrococcales</taxon>
        <taxon>Brevibacteriaceae</taxon>
        <taxon>Saxibacter</taxon>
    </lineage>
</organism>
<dbReference type="PANTHER" id="PTHR34220:SF7">
    <property type="entry name" value="SENSOR HISTIDINE KINASE YPDA"/>
    <property type="match status" value="1"/>
</dbReference>
<dbReference type="SUPFAM" id="SSF55874">
    <property type="entry name" value="ATPase domain of HSP90 chaperone/DNA topoisomerase II/histidine kinase"/>
    <property type="match status" value="1"/>
</dbReference>
<gene>
    <name evidence="4" type="ORF">LWF01_13265</name>
</gene>
<keyword evidence="1" id="KW-0472">Membrane</keyword>
<evidence type="ECO:0000313" key="5">
    <source>
        <dbReference type="Proteomes" id="UP001209083"/>
    </source>
</evidence>
<proteinExistence type="predicted"/>
<keyword evidence="1" id="KW-1133">Transmembrane helix</keyword>
<keyword evidence="5" id="KW-1185">Reference proteome</keyword>
<dbReference type="SUPFAM" id="SSF55781">
    <property type="entry name" value="GAF domain-like"/>
    <property type="match status" value="1"/>
</dbReference>
<feature type="domain" description="Signal transduction histidine kinase internal region" evidence="3">
    <location>
        <begin position="188"/>
        <end position="266"/>
    </location>
</feature>
<reference evidence="4 5" key="1">
    <citation type="submission" date="2023-05" db="EMBL/GenBank/DDBJ databases">
        <title>Lithophilousrod everest ZFBP1038 complete genpme.</title>
        <authorList>
            <person name="Tian M."/>
        </authorList>
    </citation>
    <scope>NUCLEOTIDE SEQUENCE [LARGE SCALE GENOMIC DNA]</scope>
    <source>
        <strain evidence="4 5">ZFBP1038</strain>
    </source>
</reference>
<dbReference type="GO" id="GO:0016301">
    <property type="term" value="F:kinase activity"/>
    <property type="evidence" value="ECO:0007669"/>
    <property type="project" value="UniProtKB-KW"/>
</dbReference>
<evidence type="ECO:0000259" key="2">
    <source>
        <dbReference type="Pfam" id="PF02518"/>
    </source>
</evidence>
<accession>A0ABY8QRW8</accession>
<dbReference type="InterPro" id="IPR010559">
    <property type="entry name" value="Sig_transdc_His_kin_internal"/>
</dbReference>
<dbReference type="Proteomes" id="UP001209083">
    <property type="component" value="Chromosome"/>
</dbReference>
<dbReference type="InterPro" id="IPR036890">
    <property type="entry name" value="HATPase_C_sf"/>
</dbReference>
<dbReference type="RefSeq" id="WP_349637847.1">
    <property type="nucleotide sequence ID" value="NZ_CP090958.1"/>
</dbReference>
<dbReference type="InterPro" id="IPR050640">
    <property type="entry name" value="Bact_2-comp_sensor_kinase"/>
</dbReference>